<comment type="caution">
    <text evidence="1">The sequence shown here is derived from an EMBL/GenBank/DDBJ whole genome shotgun (WGS) entry which is preliminary data.</text>
</comment>
<protein>
    <submittedName>
        <fullName evidence="1">Uncharacterized protein</fullName>
    </submittedName>
</protein>
<dbReference type="EMBL" id="JAUSUI010000001">
    <property type="protein sequence ID" value="MDQ0301272.1"/>
    <property type="molecule type" value="Genomic_DNA"/>
</dbReference>
<accession>A0ABU0B626</accession>
<proteinExistence type="predicted"/>
<evidence type="ECO:0000313" key="2">
    <source>
        <dbReference type="Proteomes" id="UP001224682"/>
    </source>
</evidence>
<reference evidence="1 2" key="1">
    <citation type="submission" date="2023-07" db="EMBL/GenBank/DDBJ databases">
        <title>Genomic Encyclopedia of Type Strains, Phase IV (KMG-IV): sequencing the most valuable type-strain genomes for metagenomic binning, comparative biology and taxonomic classification.</title>
        <authorList>
            <person name="Goeker M."/>
        </authorList>
    </citation>
    <scope>NUCLEOTIDE SEQUENCE [LARGE SCALE GENOMIC DNA]</scope>
    <source>
        <strain evidence="1 2">DSM 2457</strain>
    </source>
</reference>
<gene>
    <name evidence="1" type="ORF">J2S75_000283</name>
</gene>
<keyword evidence="2" id="KW-1185">Reference proteome</keyword>
<dbReference type="Proteomes" id="UP001224682">
    <property type="component" value="Unassembled WGS sequence"/>
</dbReference>
<evidence type="ECO:0000313" key="1">
    <source>
        <dbReference type="EMBL" id="MDQ0301272.1"/>
    </source>
</evidence>
<organism evidence="1 2">
    <name type="scientific">Ancylobacter polymorphus</name>
    <dbReference type="NCBI Taxonomy" id="223390"/>
    <lineage>
        <taxon>Bacteria</taxon>
        <taxon>Pseudomonadati</taxon>
        <taxon>Pseudomonadota</taxon>
        <taxon>Alphaproteobacteria</taxon>
        <taxon>Hyphomicrobiales</taxon>
        <taxon>Xanthobacteraceae</taxon>
        <taxon>Ancylobacter</taxon>
    </lineage>
</organism>
<name>A0ABU0B626_9HYPH</name>
<sequence>MHLLHLPLDTLRRERWSDFLAWHAQAARIAKVRAM</sequence>